<dbReference type="EC" id="2.5.1.32" evidence="1"/>
<dbReference type="PANTHER" id="PTHR31480">
    <property type="entry name" value="BIFUNCTIONAL LYCOPENE CYCLASE/PHYTOENE SYNTHASE"/>
    <property type="match status" value="1"/>
</dbReference>
<evidence type="ECO:0000313" key="1">
    <source>
        <dbReference type="EMBL" id="MDH6220640.1"/>
    </source>
</evidence>
<dbReference type="GO" id="GO:0016740">
    <property type="term" value="F:transferase activity"/>
    <property type="evidence" value="ECO:0007669"/>
    <property type="project" value="UniProtKB-KW"/>
</dbReference>
<proteinExistence type="predicted"/>
<dbReference type="EMBL" id="JARXVH010000017">
    <property type="protein sequence ID" value="MDH6220640.1"/>
    <property type="molecule type" value="Genomic_DNA"/>
</dbReference>
<organism evidence="1 2">
    <name type="scientific">Streptomyces pseudovenezuelae</name>
    <dbReference type="NCBI Taxonomy" id="67350"/>
    <lineage>
        <taxon>Bacteria</taxon>
        <taxon>Bacillati</taxon>
        <taxon>Actinomycetota</taxon>
        <taxon>Actinomycetes</taxon>
        <taxon>Kitasatosporales</taxon>
        <taxon>Streptomycetaceae</taxon>
        <taxon>Streptomyces</taxon>
        <taxon>Streptomyces aurantiacus group</taxon>
    </lineage>
</organism>
<dbReference type="Pfam" id="PF00494">
    <property type="entry name" value="SQS_PSY"/>
    <property type="match status" value="1"/>
</dbReference>
<comment type="caution">
    <text evidence="1">The sequence shown here is derived from an EMBL/GenBank/DDBJ whole genome shotgun (WGS) entry which is preliminary data.</text>
</comment>
<protein>
    <submittedName>
        <fullName evidence="1">Phytoene synthase</fullName>
        <ecNumber evidence="1">2.5.1.32</ecNumber>
    </submittedName>
</protein>
<keyword evidence="1" id="KW-0808">Transferase</keyword>
<dbReference type="InterPro" id="IPR008949">
    <property type="entry name" value="Isoprenoid_synthase_dom_sf"/>
</dbReference>
<evidence type="ECO:0000313" key="2">
    <source>
        <dbReference type="Proteomes" id="UP001160499"/>
    </source>
</evidence>
<dbReference type="SUPFAM" id="SSF48576">
    <property type="entry name" value="Terpenoid synthases"/>
    <property type="match status" value="1"/>
</dbReference>
<reference evidence="1 2" key="1">
    <citation type="submission" date="2023-04" db="EMBL/GenBank/DDBJ databases">
        <title>Forest soil microbial communities from Buena Vista Peninsula, Colon Province, Panama.</title>
        <authorList>
            <person name="Bouskill N."/>
        </authorList>
    </citation>
    <scope>NUCLEOTIDE SEQUENCE [LARGE SCALE GENOMIC DNA]</scope>
    <source>
        <strain evidence="1 2">GGS1</strain>
    </source>
</reference>
<dbReference type="RefSeq" id="WP_280881394.1">
    <property type="nucleotide sequence ID" value="NZ_JARXVH010000017.1"/>
</dbReference>
<dbReference type="Proteomes" id="UP001160499">
    <property type="component" value="Unassembled WGS sequence"/>
</dbReference>
<dbReference type="InterPro" id="IPR002060">
    <property type="entry name" value="Squ/phyt_synthse"/>
</dbReference>
<name>A0ABT6LWE7_9ACTN</name>
<sequence length="312" mass="34171">MIRWSTALTQAGITDPRLRRTYDAQRTLVRRFALHEYVATRLLLPARLHPPVVAAVSYMHATDELIDTGAVRDRHTALRAWEAETTAALDGDELPENGTFLALRDAVHHHPYLAARVRAFLDGAPVEASWTGFETEADFQAYVDSYALPALMLTASLIAPDPDVGADEPFVAGCRALIEGMQRTDFLADLSEDAGCGRIGIPRDELALHGLKFGDLLSKSQECVPALDGLIQAQADRAEAALAEGRGLPELVAPEYRPFLDALIAVQDLRLAAVRRAGGELLHRAAGPSPTASLRVLSRQYRRARAERRARR</sequence>
<gene>
    <name evidence="1" type="ORF">M2283_007980</name>
</gene>
<accession>A0ABT6LWE7</accession>
<keyword evidence="2" id="KW-1185">Reference proteome</keyword>
<dbReference type="Gene3D" id="1.10.600.10">
    <property type="entry name" value="Farnesyl Diphosphate Synthase"/>
    <property type="match status" value="1"/>
</dbReference>